<proteinExistence type="predicted"/>
<feature type="region of interest" description="Disordered" evidence="1">
    <location>
        <begin position="1"/>
        <end position="78"/>
    </location>
</feature>
<gene>
    <name evidence="2" type="ORF">CYMTET_52762</name>
</gene>
<evidence type="ECO:0000313" key="3">
    <source>
        <dbReference type="Proteomes" id="UP001190700"/>
    </source>
</evidence>
<protein>
    <submittedName>
        <fullName evidence="2">Uncharacterized protein</fullName>
    </submittedName>
</protein>
<accession>A0AAE0EQR2</accession>
<dbReference type="Proteomes" id="UP001190700">
    <property type="component" value="Unassembled WGS sequence"/>
</dbReference>
<dbReference type="AlphaFoldDB" id="A0AAE0EQR2"/>
<evidence type="ECO:0000313" key="2">
    <source>
        <dbReference type="EMBL" id="KAK3237141.1"/>
    </source>
</evidence>
<name>A0AAE0EQR2_9CHLO</name>
<comment type="caution">
    <text evidence="2">The sequence shown here is derived from an EMBL/GenBank/DDBJ whole genome shotgun (WGS) entry which is preliminary data.</text>
</comment>
<feature type="compositionally biased region" description="Gly residues" evidence="1">
    <location>
        <begin position="30"/>
        <end position="61"/>
    </location>
</feature>
<keyword evidence="3" id="KW-1185">Reference proteome</keyword>
<dbReference type="EMBL" id="LGRX02034696">
    <property type="protein sequence ID" value="KAK3237141.1"/>
    <property type="molecule type" value="Genomic_DNA"/>
</dbReference>
<sequence>MGVEVLGEEGMAVEAEEVAAPFRRREGQEGGKGGDGQGGGEGCAMGMGGFGGGRGGGGGESAGWEGRAQGEVKAEEEEMGVVGGLGMGEERAQLVGERWQGYVELVQRVPAGIRGILMDPLRWLTDGAAPIPCDNAKTSAHNNPILLNSA</sequence>
<organism evidence="2 3">
    <name type="scientific">Cymbomonas tetramitiformis</name>
    <dbReference type="NCBI Taxonomy" id="36881"/>
    <lineage>
        <taxon>Eukaryota</taxon>
        <taxon>Viridiplantae</taxon>
        <taxon>Chlorophyta</taxon>
        <taxon>Pyramimonadophyceae</taxon>
        <taxon>Pyramimonadales</taxon>
        <taxon>Pyramimonadaceae</taxon>
        <taxon>Cymbomonas</taxon>
    </lineage>
</organism>
<reference evidence="2 3" key="1">
    <citation type="journal article" date="2015" name="Genome Biol. Evol.">
        <title>Comparative Genomics of a Bacterivorous Green Alga Reveals Evolutionary Causalities and Consequences of Phago-Mixotrophic Mode of Nutrition.</title>
        <authorList>
            <person name="Burns J.A."/>
            <person name="Paasch A."/>
            <person name="Narechania A."/>
            <person name="Kim E."/>
        </authorList>
    </citation>
    <scope>NUCLEOTIDE SEQUENCE [LARGE SCALE GENOMIC DNA]</scope>
    <source>
        <strain evidence="2 3">PLY_AMNH</strain>
    </source>
</reference>
<feature type="compositionally biased region" description="Low complexity" evidence="1">
    <location>
        <begin position="1"/>
        <end position="13"/>
    </location>
</feature>
<evidence type="ECO:0000256" key="1">
    <source>
        <dbReference type="SAM" id="MobiDB-lite"/>
    </source>
</evidence>